<keyword evidence="2" id="KW-1185">Reference proteome</keyword>
<organism evidence="1 2">
    <name type="scientific">Companilactobacillus nodensis DSM 19682 = JCM 14932 = NBRC 107160</name>
    <dbReference type="NCBI Taxonomy" id="1423775"/>
    <lineage>
        <taxon>Bacteria</taxon>
        <taxon>Bacillati</taxon>
        <taxon>Bacillota</taxon>
        <taxon>Bacilli</taxon>
        <taxon>Lactobacillales</taxon>
        <taxon>Lactobacillaceae</taxon>
        <taxon>Companilactobacillus</taxon>
    </lineage>
</organism>
<dbReference type="AlphaFoldDB" id="A0A0R1KHE6"/>
<reference evidence="1 2" key="1">
    <citation type="journal article" date="2015" name="Genome Announc.">
        <title>Expanding the biotechnology potential of lactobacilli through comparative genomics of 213 strains and associated genera.</title>
        <authorList>
            <person name="Sun Z."/>
            <person name="Harris H.M."/>
            <person name="McCann A."/>
            <person name="Guo C."/>
            <person name="Argimon S."/>
            <person name="Zhang W."/>
            <person name="Yang X."/>
            <person name="Jeffery I.B."/>
            <person name="Cooney J.C."/>
            <person name="Kagawa T.F."/>
            <person name="Liu W."/>
            <person name="Song Y."/>
            <person name="Salvetti E."/>
            <person name="Wrobel A."/>
            <person name="Rasinkangas P."/>
            <person name="Parkhill J."/>
            <person name="Rea M.C."/>
            <person name="O'Sullivan O."/>
            <person name="Ritari J."/>
            <person name="Douillard F.P."/>
            <person name="Paul Ross R."/>
            <person name="Yang R."/>
            <person name="Briner A.E."/>
            <person name="Felis G.E."/>
            <person name="de Vos W.M."/>
            <person name="Barrangou R."/>
            <person name="Klaenhammer T.R."/>
            <person name="Caufield P.W."/>
            <person name="Cui Y."/>
            <person name="Zhang H."/>
            <person name="O'Toole P.W."/>
        </authorList>
    </citation>
    <scope>NUCLEOTIDE SEQUENCE [LARGE SCALE GENOMIC DNA]</scope>
    <source>
        <strain evidence="1 2">DSM 19682</strain>
    </source>
</reference>
<dbReference type="RefSeq" id="WP_025025103.1">
    <property type="nucleotide sequence ID" value="NZ_AZDZ01000003.1"/>
</dbReference>
<evidence type="ECO:0008006" key="3">
    <source>
        <dbReference type="Google" id="ProtNLM"/>
    </source>
</evidence>
<proteinExistence type="predicted"/>
<gene>
    <name evidence="1" type="ORF">FD03_GL001791</name>
</gene>
<dbReference type="EMBL" id="AZDZ01000003">
    <property type="protein sequence ID" value="KRK80372.1"/>
    <property type="molecule type" value="Genomic_DNA"/>
</dbReference>
<name>A0A0R1KHE6_9LACO</name>
<protein>
    <recommendedName>
        <fullName evidence="3">Phage protein</fullName>
    </recommendedName>
</protein>
<dbReference type="STRING" id="1423775.FD03_GL001791"/>
<dbReference type="Proteomes" id="UP000051248">
    <property type="component" value="Unassembled WGS sequence"/>
</dbReference>
<dbReference type="OrthoDB" id="2325983at2"/>
<evidence type="ECO:0000313" key="2">
    <source>
        <dbReference type="Proteomes" id="UP000051248"/>
    </source>
</evidence>
<evidence type="ECO:0000313" key="1">
    <source>
        <dbReference type="EMBL" id="KRK80372.1"/>
    </source>
</evidence>
<comment type="caution">
    <text evidence="1">The sequence shown here is derived from an EMBL/GenBank/DDBJ whole genome shotgun (WGS) entry which is preliminary data.</text>
</comment>
<accession>A0A0R1KHE6</accession>
<dbReference type="eggNOG" id="ENOG5030BHY">
    <property type="taxonomic scope" value="Bacteria"/>
</dbReference>
<sequence length="110" mass="12812">MDEQISRARRIIGITNIDDFWKLTPFEFNDLCRGALLAQYDDLENERLKSSMVRPVGLIEDIETQNRSIESSLFEVKDFATNFGKESDNIQRKQISAKAFHDLVMERGRE</sequence>
<dbReference type="PATRIC" id="fig|1423775.4.peg.1827"/>